<evidence type="ECO:0000313" key="3">
    <source>
        <dbReference type="Proteomes" id="UP000187464"/>
    </source>
</evidence>
<dbReference type="Gene3D" id="2.60.40.1120">
    <property type="entry name" value="Carboxypeptidase-like, regulatory domain"/>
    <property type="match status" value="1"/>
</dbReference>
<keyword evidence="3" id="KW-1185">Reference proteome</keyword>
<dbReference type="Pfam" id="PF18939">
    <property type="entry name" value="DUF5686"/>
    <property type="match status" value="1"/>
</dbReference>
<evidence type="ECO:0000313" key="2">
    <source>
        <dbReference type="EMBL" id="SCD21588.1"/>
    </source>
</evidence>
<dbReference type="InterPro" id="IPR043741">
    <property type="entry name" value="DUF5686"/>
</dbReference>
<feature type="signal peptide" evidence="1">
    <location>
        <begin position="1"/>
        <end position="27"/>
    </location>
</feature>
<protein>
    <recommendedName>
        <fullName evidence="4">Carboxypeptidase-like regulatory domain-containing protein</fullName>
    </recommendedName>
</protein>
<dbReference type="Pfam" id="PF13715">
    <property type="entry name" value="CarbopepD_reg_2"/>
    <property type="match status" value="1"/>
</dbReference>
<dbReference type="RefSeq" id="WP_076931406.1">
    <property type="nucleotide sequence ID" value="NZ_LT605205.1"/>
</dbReference>
<dbReference type="AlphaFoldDB" id="A0A1R3T8G7"/>
<accession>A0A1R3T8G7</accession>
<proteinExistence type="predicted"/>
<gene>
    <name evidence="2" type="ORF">PSM36_2792</name>
</gene>
<organism evidence="2 3">
    <name type="scientific">Proteiniphilum saccharofermentans</name>
    <dbReference type="NCBI Taxonomy" id="1642647"/>
    <lineage>
        <taxon>Bacteria</taxon>
        <taxon>Pseudomonadati</taxon>
        <taxon>Bacteroidota</taxon>
        <taxon>Bacteroidia</taxon>
        <taxon>Bacteroidales</taxon>
        <taxon>Dysgonomonadaceae</taxon>
        <taxon>Proteiniphilum</taxon>
    </lineage>
</organism>
<sequence>MKLLPTYTFYFLILIFCFSVASFPSQAQQSGFIHGVVMDSITGEPVSFASVQLENTTIGTATDIDGYFSMRYLPGNRKIIVSSIGFETKTEVLPERIGTGEIIRIRLNPSTIGLTEVVVRPDNPRYSRKNNPAVELMKQVIANKEQNRIKNIPGIEYEQYEKLTLYWDNFKLENRLLKKNFGFIENHLDTSIFTGKQVLTLSMREMLTNVRTDNLSGSLKKNIIARRSEGVEETFNDGSMDVFLEQVFREVDIYDDNIDVLLNQFVSPTSSALATLYYKFFIQDTLTIDNIRCVNVAFFPFNPESYSFNGNLYIAIDNNFAIKRADLSIPRNLNINFLENLRVIQHFNLQENGLWTNEKEDVYANFAMSDLLTKVYAHQVRSYRYIENGEMVYPEKTDEAFWQDHRHVALKRVESDLPKLMDELQDVPMYRRFEKFLEIIITGYIKTSNERQSKSKIDIGQVWTFYGTNPIEGQRLRLGAMTTAHFHPRIFLSGYGAYGFKDQKWKYSVTAGYSFVKKQNYWQEFPRNDLSFTAEYDLYSLGMQMNEALKDNLFVALGTAGISNRSYQNRYKLAYTVDWMSGLGVSAWWKHTKDTPAGALEYRLQVNENELIDIPGFTLSKVGGEISFAPGMQDYGANRGGRNAKVNFINDNIQLKLMHEYAYRGFSGGDYAYHQSQATVSDRFWLSSFGHIDGYLSAGKVWNQVPFPMLASPEVNPSVFIEKNRFHLMQPFEFVSDEYISLYTSYFLKGWILNRIPLIKKLQLREVLTFSGYYGNLTDKNNPAETYGLFIFPESAHPMHGDIYMEGSIGVENIFKVFRVDYYRRFTHLDLPGAKRQGIKIGFRFAF</sequence>
<dbReference type="SUPFAM" id="SSF49464">
    <property type="entry name" value="Carboxypeptidase regulatory domain-like"/>
    <property type="match status" value="1"/>
</dbReference>
<evidence type="ECO:0000256" key="1">
    <source>
        <dbReference type="SAM" id="SignalP"/>
    </source>
</evidence>
<dbReference type="STRING" id="1642647.PSM36_2792"/>
<dbReference type="InterPro" id="IPR008969">
    <property type="entry name" value="CarboxyPept-like_regulatory"/>
</dbReference>
<name>A0A1R3T8G7_9BACT</name>
<reference evidence="2 3" key="1">
    <citation type="submission" date="2016-08" db="EMBL/GenBank/DDBJ databases">
        <authorList>
            <person name="Seilhamer J.J."/>
        </authorList>
    </citation>
    <scope>NUCLEOTIDE SEQUENCE [LARGE SCALE GENOMIC DNA]</scope>
    <source>
        <strain evidence="2">M3/6</strain>
    </source>
</reference>
<evidence type="ECO:0008006" key="4">
    <source>
        <dbReference type="Google" id="ProtNLM"/>
    </source>
</evidence>
<dbReference type="KEGG" id="psac:PSM36_2792"/>
<dbReference type="Proteomes" id="UP000187464">
    <property type="component" value="Chromosome I"/>
</dbReference>
<keyword evidence="1" id="KW-0732">Signal</keyword>
<dbReference type="EMBL" id="LT605205">
    <property type="protein sequence ID" value="SCD21588.1"/>
    <property type="molecule type" value="Genomic_DNA"/>
</dbReference>
<feature type="chain" id="PRO_5012955343" description="Carboxypeptidase-like regulatory domain-containing protein" evidence="1">
    <location>
        <begin position="28"/>
        <end position="847"/>
    </location>
</feature>